<dbReference type="UniPathway" id="UPA00077">
    <property type="reaction ID" value="UER00154"/>
</dbReference>
<dbReference type="AlphaFoldDB" id="A0A1I3IDE8"/>
<dbReference type="Gene3D" id="3.30.1130.10">
    <property type="match status" value="1"/>
</dbReference>
<dbReference type="RefSeq" id="WP_075445855.1">
    <property type="nucleotide sequence ID" value="NZ_FOQK01000045.1"/>
</dbReference>
<evidence type="ECO:0000256" key="5">
    <source>
        <dbReference type="ARBA" id="ARBA00023239"/>
    </source>
</evidence>
<sequence length="120" mass="13157">MDKIKLTGLEFYGYHGCLPKEREQGQPFYIDLTMYADLQPAGVSDDLAQTINYAEVYATVKAIVEGEPCQLIETVGERVATAVLQGYAKVQKVRVTVHKPQAPLPGKFGDAAISVVRTRA</sequence>
<dbReference type="PANTHER" id="PTHR42844">
    <property type="entry name" value="DIHYDRONEOPTERIN ALDOLASE 1-RELATED"/>
    <property type="match status" value="1"/>
</dbReference>
<evidence type="ECO:0000256" key="4">
    <source>
        <dbReference type="ARBA" id="ARBA00022909"/>
    </source>
</evidence>
<dbReference type="NCBIfam" id="TIGR00526">
    <property type="entry name" value="folB_dom"/>
    <property type="match status" value="1"/>
</dbReference>
<comment type="similarity">
    <text evidence="3 6">Belongs to the DHNA family.</text>
</comment>
<reference evidence="8 9" key="1">
    <citation type="submission" date="2016-10" db="EMBL/GenBank/DDBJ databases">
        <authorList>
            <person name="de Groot N.N."/>
        </authorList>
    </citation>
    <scope>NUCLEOTIDE SEQUENCE [LARGE SCALE GENOMIC DNA]</scope>
    <source>
        <strain evidence="8 9">Z108</strain>
    </source>
</reference>
<dbReference type="EC" id="4.1.2.25" evidence="6"/>
<evidence type="ECO:0000256" key="2">
    <source>
        <dbReference type="ARBA" id="ARBA00005013"/>
    </source>
</evidence>
<dbReference type="GO" id="GO:0005737">
    <property type="term" value="C:cytoplasm"/>
    <property type="evidence" value="ECO:0007669"/>
    <property type="project" value="TreeGrafter"/>
</dbReference>
<organism evidence="8 9">
    <name type="scientific">Selenomonas ruminantium</name>
    <dbReference type="NCBI Taxonomy" id="971"/>
    <lineage>
        <taxon>Bacteria</taxon>
        <taxon>Bacillati</taxon>
        <taxon>Bacillota</taxon>
        <taxon>Negativicutes</taxon>
        <taxon>Selenomonadales</taxon>
        <taxon>Selenomonadaceae</taxon>
        <taxon>Selenomonas</taxon>
    </lineage>
</organism>
<dbReference type="CDD" id="cd00534">
    <property type="entry name" value="DHNA_DHNTPE"/>
    <property type="match status" value="1"/>
</dbReference>
<dbReference type="EMBL" id="FOQK01000045">
    <property type="protein sequence ID" value="SFI46055.1"/>
    <property type="molecule type" value="Genomic_DNA"/>
</dbReference>
<dbReference type="GO" id="GO:0046654">
    <property type="term" value="P:tetrahydrofolate biosynthetic process"/>
    <property type="evidence" value="ECO:0007669"/>
    <property type="project" value="UniProtKB-UniRule"/>
</dbReference>
<proteinExistence type="inferred from homology"/>
<gene>
    <name evidence="8" type="ORF">SAMN04487861_1454</name>
</gene>
<name>A0A1I3IDE8_SELRU</name>
<dbReference type="SUPFAM" id="SSF55620">
    <property type="entry name" value="Tetrahydrobiopterin biosynthesis enzymes-like"/>
    <property type="match status" value="1"/>
</dbReference>
<dbReference type="NCBIfam" id="TIGR00525">
    <property type="entry name" value="folB"/>
    <property type="match status" value="1"/>
</dbReference>
<dbReference type="InterPro" id="IPR043133">
    <property type="entry name" value="GTP-CH-I_C/QueF"/>
</dbReference>
<comment type="pathway">
    <text evidence="2 6">Cofactor biosynthesis; tetrahydrofolate biosynthesis; 2-amino-4-hydroxy-6-hydroxymethyl-7,8-dihydropteridine diphosphate from 7,8-dihydroneopterin triphosphate: step 3/4.</text>
</comment>
<keyword evidence="5 6" id="KW-0456">Lyase</keyword>
<evidence type="ECO:0000256" key="1">
    <source>
        <dbReference type="ARBA" id="ARBA00001353"/>
    </source>
</evidence>
<dbReference type="OrthoDB" id="9803748at2"/>
<dbReference type="FunFam" id="3.30.1130.10:FF:000003">
    <property type="entry name" value="7,8-dihydroneopterin aldolase"/>
    <property type="match status" value="1"/>
</dbReference>
<accession>A0A1I3IDE8</accession>
<feature type="domain" description="Dihydroneopterin aldolase/epimerase" evidence="7">
    <location>
        <begin position="4"/>
        <end position="117"/>
    </location>
</feature>
<comment type="function">
    <text evidence="6">Catalyzes the conversion of 7,8-dihydroneopterin to 6-hydroxymethyl-7,8-dihydropterin.</text>
</comment>
<evidence type="ECO:0000313" key="9">
    <source>
        <dbReference type="Proteomes" id="UP000183639"/>
    </source>
</evidence>
<dbReference type="Proteomes" id="UP000183639">
    <property type="component" value="Unassembled WGS sequence"/>
</dbReference>
<evidence type="ECO:0000259" key="7">
    <source>
        <dbReference type="SMART" id="SM00905"/>
    </source>
</evidence>
<dbReference type="GO" id="GO:0046656">
    <property type="term" value="P:folic acid biosynthetic process"/>
    <property type="evidence" value="ECO:0007669"/>
    <property type="project" value="UniProtKB-UniRule"/>
</dbReference>
<keyword evidence="4 6" id="KW-0289">Folate biosynthesis</keyword>
<dbReference type="PANTHER" id="PTHR42844:SF1">
    <property type="entry name" value="DIHYDRONEOPTERIN ALDOLASE 1-RELATED"/>
    <property type="match status" value="1"/>
</dbReference>
<evidence type="ECO:0000256" key="3">
    <source>
        <dbReference type="ARBA" id="ARBA00005708"/>
    </source>
</evidence>
<evidence type="ECO:0000313" key="8">
    <source>
        <dbReference type="EMBL" id="SFI46055.1"/>
    </source>
</evidence>
<dbReference type="InterPro" id="IPR006157">
    <property type="entry name" value="FolB_dom"/>
</dbReference>
<dbReference type="Pfam" id="PF02152">
    <property type="entry name" value="FolB"/>
    <property type="match status" value="1"/>
</dbReference>
<dbReference type="GO" id="GO:0004150">
    <property type="term" value="F:dihydroneopterin aldolase activity"/>
    <property type="evidence" value="ECO:0007669"/>
    <property type="project" value="UniProtKB-UniRule"/>
</dbReference>
<dbReference type="InterPro" id="IPR006156">
    <property type="entry name" value="Dihydroneopterin_aldolase"/>
</dbReference>
<dbReference type="SMART" id="SM00905">
    <property type="entry name" value="FolB"/>
    <property type="match status" value="1"/>
</dbReference>
<comment type="catalytic activity">
    <reaction evidence="1 6">
        <text>7,8-dihydroneopterin = 6-hydroxymethyl-7,8-dihydropterin + glycolaldehyde</text>
        <dbReference type="Rhea" id="RHEA:10540"/>
        <dbReference type="ChEBI" id="CHEBI:17001"/>
        <dbReference type="ChEBI" id="CHEBI:17071"/>
        <dbReference type="ChEBI" id="CHEBI:44841"/>
        <dbReference type="EC" id="4.1.2.25"/>
    </reaction>
</comment>
<evidence type="ECO:0000256" key="6">
    <source>
        <dbReference type="RuleBase" id="RU362079"/>
    </source>
</evidence>
<protein>
    <recommendedName>
        <fullName evidence="6">7,8-dihydroneopterin aldolase</fullName>
        <ecNumber evidence="6">4.1.2.25</ecNumber>
    </recommendedName>
</protein>